<gene>
    <name evidence="8" type="ORF">BD626DRAFT_480410</name>
</gene>
<dbReference type="Pfam" id="PF03987">
    <property type="entry name" value="Autophagy_act_C"/>
    <property type="match status" value="1"/>
</dbReference>
<evidence type="ECO:0000313" key="9">
    <source>
        <dbReference type="Proteomes" id="UP000320762"/>
    </source>
</evidence>
<dbReference type="InterPro" id="IPR007135">
    <property type="entry name" value="Atg3/Atg10"/>
</dbReference>
<name>A0A550CT54_9AGAR</name>
<dbReference type="GO" id="GO:0005829">
    <property type="term" value="C:cytosol"/>
    <property type="evidence" value="ECO:0007669"/>
    <property type="project" value="TreeGrafter"/>
</dbReference>
<dbReference type="AlphaFoldDB" id="A0A550CT54"/>
<comment type="caution">
    <text evidence="8">The sequence shown here is derived from an EMBL/GenBank/DDBJ whole genome shotgun (WGS) entry which is preliminary data.</text>
</comment>
<evidence type="ECO:0000256" key="1">
    <source>
        <dbReference type="ARBA" id="ARBA00005696"/>
    </source>
</evidence>
<keyword evidence="4" id="KW-0833">Ubl conjugation pathway</keyword>
<protein>
    <recommendedName>
        <fullName evidence="2">Ubiquitin-like-conjugating enzyme ATG10</fullName>
    </recommendedName>
    <alternativeName>
        <fullName evidence="7">Autophagy-related protein 10</fullName>
    </alternativeName>
</protein>
<keyword evidence="5" id="KW-0813">Transport</keyword>
<proteinExistence type="inferred from homology"/>
<keyword evidence="6" id="KW-0072">Autophagy</keyword>
<dbReference type="GO" id="GO:0015031">
    <property type="term" value="P:protein transport"/>
    <property type="evidence" value="ECO:0007669"/>
    <property type="project" value="UniProtKB-KW"/>
</dbReference>
<dbReference type="GO" id="GO:0032446">
    <property type="term" value="P:protein modification by small protein conjugation"/>
    <property type="evidence" value="ECO:0007669"/>
    <property type="project" value="TreeGrafter"/>
</dbReference>
<dbReference type="EMBL" id="VDMD01000002">
    <property type="protein sequence ID" value="TRM67976.1"/>
    <property type="molecule type" value="Genomic_DNA"/>
</dbReference>
<dbReference type="GO" id="GO:0061651">
    <property type="term" value="F:Atg12 conjugating enzyme activity"/>
    <property type="evidence" value="ECO:0007669"/>
    <property type="project" value="TreeGrafter"/>
</dbReference>
<evidence type="ECO:0000256" key="4">
    <source>
        <dbReference type="ARBA" id="ARBA00022786"/>
    </source>
</evidence>
<evidence type="ECO:0000256" key="5">
    <source>
        <dbReference type="ARBA" id="ARBA00022927"/>
    </source>
</evidence>
<evidence type="ECO:0000256" key="2">
    <source>
        <dbReference type="ARBA" id="ARBA00021099"/>
    </source>
</evidence>
<evidence type="ECO:0000256" key="3">
    <source>
        <dbReference type="ARBA" id="ARBA00022679"/>
    </source>
</evidence>
<organism evidence="8 9">
    <name type="scientific">Schizophyllum amplum</name>
    <dbReference type="NCBI Taxonomy" id="97359"/>
    <lineage>
        <taxon>Eukaryota</taxon>
        <taxon>Fungi</taxon>
        <taxon>Dikarya</taxon>
        <taxon>Basidiomycota</taxon>
        <taxon>Agaricomycotina</taxon>
        <taxon>Agaricomycetes</taxon>
        <taxon>Agaricomycetidae</taxon>
        <taxon>Agaricales</taxon>
        <taxon>Schizophyllaceae</taxon>
        <taxon>Schizophyllum</taxon>
    </lineage>
</organism>
<dbReference type="STRING" id="97359.A0A550CT54"/>
<comment type="similarity">
    <text evidence="1">Belongs to the ATG10 family.</text>
</comment>
<reference evidence="8 9" key="1">
    <citation type="journal article" date="2019" name="New Phytol.">
        <title>Comparative genomics reveals unique wood-decay strategies and fruiting body development in the Schizophyllaceae.</title>
        <authorList>
            <person name="Almasi E."/>
            <person name="Sahu N."/>
            <person name="Krizsan K."/>
            <person name="Balint B."/>
            <person name="Kovacs G.M."/>
            <person name="Kiss B."/>
            <person name="Cseklye J."/>
            <person name="Drula E."/>
            <person name="Henrissat B."/>
            <person name="Nagy I."/>
            <person name="Chovatia M."/>
            <person name="Adam C."/>
            <person name="LaButti K."/>
            <person name="Lipzen A."/>
            <person name="Riley R."/>
            <person name="Grigoriev I.V."/>
            <person name="Nagy L.G."/>
        </authorList>
    </citation>
    <scope>NUCLEOTIDE SEQUENCE [LARGE SCALE GENOMIC DNA]</scope>
    <source>
        <strain evidence="8 9">NL-1724</strain>
    </source>
</reference>
<keyword evidence="3" id="KW-0808">Transferase</keyword>
<dbReference type="OrthoDB" id="4089664at2759"/>
<dbReference type="Proteomes" id="UP000320762">
    <property type="component" value="Unassembled WGS sequence"/>
</dbReference>
<evidence type="ECO:0000313" key="8">
    <source>
        <dbReference type="EMBL" id="TRM67976.1"/>
    </source>
</evidence>
<keyword evidence="5" id="KW-0653">Protein transport</keyword>
<dbReference type="PANTHER" id="PTHR14957">
    <property type="entry name" value="UBIQUITIN-LIKE-CONJUGATING ENZYME ATG10"/>
    <property type="match status" value="1"/>
</dbReference>
<dbReference type="PANTHER" id="PTHR14957:SF1">
    <property type="entry name" value="UBIQUITIN-LIKE-CONJUGATING ENZYME ATG10"/>
    <property type="match status" value="1"/>
</dbReference>
<evidence type="ECO:0000256" key="6">
    <source>
        <dbReference type="ARBA" id="ARBA00023006"/>
    </source>
</evidence>
<sequence length="178" mass="19712">MTRERAIEDISKSYVGSDIDALQSDELAISDDAAASQSDIEQSLSCHQYVVYSAGFQVPAFYFTIHDSGGSPLRIDDLVRTSLFRPAAFETTERNSFAVTPSASTFPLLSQGDHPILGTPCWYLHPCETATALREIVSELQCDDGDSRERCLTRTLKAWFMVLSSIVDLQQGKESYNT</sequence>
<dbReference type="GO" id="GO:0000045">
    <property type="term" value="P:autophagosome assembly"/>
    <property type="evidence" value="ECO:0007669"/>
    <property type="project" value="TreeGrafter"/>
</dbReference>
<keyword evidence="9" id="KW-1185">Reference proteome</keyword>
<dbReference type="Gene3D" id="3.30.1460.50">
    <property type="match status" value="1"/>
</dbReference>
<accession>A0A550CT54</accession>
<dbReference type="GO" id="GO:0000422">
    <property type="term" value="P:autophagy of mitochondrion"/>
    <property type="evidence" value="ECO:0007669"/>
    <property type="project" value="TreeGrafter"/>
</dbReference>
<evidence type="ECO:0000256" key="7">
    <source>
        <dbReference type="ARBA" id="ARBA00029833"/>
    </source>
</evidence>